<evidence type="ECO:0000313" key="2">
    <source>
        <dbReference type="Proteomes" id="UP000824998"/>
    </source>
</evidence>
<keyword evidence="2" id="KW-1185">Reference proteome</keyword>
<protein>
    <submittedName>
        <fullName evidence="1">Uncharacterized protein</fullName>
    </submittedName>
</protein>
<proteinExistence type="predicted"/>
<dbReference type="Proteomes" id="UP000824998">
    <property type="component" value="Unassembled WGS sequence"/>
</dbReference>
<reference evidence="1" key="1">
    <citation type="journal article" date="2021" name="IMA Fungus">
        <title>Genomic characterization of three marine fungi, including Emericellopsis atlantica sp. nov. with signatures of a generalist lifestyle and marine biomass degradation.</title>
        <authorList>
            <person name="Hagestad O.C."/>
            <person name="Hou L."/>
            <person name="Andersen J.H."/>
            <person name="Hansen E.H."/>
            <person name="Altermark B."/>
            <person name="Li C."/>
            <person name="Kuhnert E."/>
            <person name="Cox R.J."/>
            <person name="Crous P.W."/>
            <person name="Spatafora J.W."/>
            <person name="Lail K."/>
            <person name="Amirebrahimi M."/>
            <person name="Lipzen A."/>
            <person name="Pangilinan J."/>
            <person name="Andreopoulos W."/>
            <person name="Hayes R.D."/>
            <person name="Ng V."/>
            <person name="Grigoriev I.V."/>
            <person name="Jackson S.A."/>
            <person name="Sutton T.D.S."/>
            <person name="Dobson A.D.W."/>
            <person name="Rama T."/>
        </authorList>
    </citation>
    <scope>NUCLEOTIDE SEQUENCE</scope>
    <source>
        <strain evidence="1">TRa018bII</strain>
    </source>
</reference>
<accession>A0A9P7YCY2</accession>
<evidence type="ECO:0000313" key="1">
    <source>
        <dbReference type="EMBL" id="KAG9231157.1"/>
    </source>
</evidence>
<name>A0A9P7YCY2_9HELO</name>
<dbReference type="OrthoDB" id="10261951at2759"/>
<dbReference type="AlphaFoldDB" id="A0A9P7YCY2"/>
<comment type="caution">
    <text evidence="1">The sequence shown here is derived from an EMBL/GenBank/DDBJ whole genome shotgun (WGS) entry which is preliminary data.</text>
</comment>
<dbReference type="EMBL" id="MU251620">
    <property type="protein sequence ID" value="KAG9231157.1"/>
    <property type="molecule type" value="Genomic_DNA"/>
</dbReference>
<gene>
    <name evidence="1" type="ORF">BJ875DRAFT_517924</name>
</gene>
<organism evidence="1 2">
    <name type="scientific">Amylocarpus encephaloides</name>
    <dbReference type="NCBI Taxonomy" id="45428"/>
    <lineage>
        <taxon>Eukaryota</taxon>
        <taxon>Fungi</taxon>
        <taxon>Dikarya</taxon>
        <taxon>Ascomycota</taxon>
        <taxon>Pezizomycotina</taxon>
        <taxon>Leotiomycetes</taxon>
        <taxon>Helotiales</taxon>
        <taxon>Helotiales incertae sedis</taxon>
        <taxon>Amylocarpus</taxon>
    </lineage>
</organism>
<sequence length="204" mass="22718">MDCYTLTIRVQKKTDELDTPRWHVDKGAFGRDIRFGASVNQEPVKKSGFWRSKAPDKKESKGESTLKIATVLLGPGTLFLPDTTLAASLLSQAQASLPPRDGHTCFPLRCLGCADMATKVRFKLAGMVEERGVEVVQMETGEMVVFGSEGREGREEAAWHSEPRIEWDRVLVHVVPGREGEVRELMRGWGMGFPRCWSVGVDGR</sequence>